<feature type="binding site" evidence="4">
    <location>
        <position position="215"/>
    </location>
    <ligand>
        <name>substrate</name>
    </ligand>
</feature>
<feature type="binding site" evidence="4">
    <location>
        <position position="174"/>
    </location>
    <ligand>
        <name>substrate</name>
    </ligand>
</feature>
<keyword evidence="4" id="KW-0862">Zinc</keyword>
<evidence type="ECO:0000259" key="5">
    <source>
        <dbReference type="Pfam" id="PF01702"/>
    </source>
</evidence>
<dbReference type="SUPFAM" id="SSF51713">
    <property type="entry name" value="tRNA-guanine transglycosylase"/>
    <property type="match status" value="1"/>
</dbReference>
<feature type="domain" description="tRNA-guanine(15) transglycosylase-like" evidence="5">
    <location>
        <begin position="15"/>
        <end position="380"/>
    </location>
</feature>
<evidence type="ECO:0000256" key="4">
    <source>
        <dbReference type="HAMAP-Rule" id="MF_00168"/>
    </source>
</evidence>
<evidence type="ECO:0000256" key="2">
    <source>
        <dbReference type="ARBA" id="ARBA00022679"/>
    </source>
</evidence>
<comment type="pathway">
    <text evidence="4">tRNA modification; tRNA-queuosine biosynthesis.</text>
</comment>
<evidence type="ECO:0000256" key="3">
    <source>
        <dbReference type="ARBA" id="ARBA00022694"/>
    </source>
</evidence>
<comment type="subunit">
    <text evidence="4">Homodimer. Within each dimer, one monomer is responsible for RNA recognition and catalysis, while the other monomer binds to the replacement base PreQ1.</text>
</comment>
<feature type="active site" description="Proton acceptor" evidence="4">
    <location>
        <position position="92"/>
    </location>
</feature>
<evidence type="ECO:0000256" key="1">
    <source>
        <dbReference type="ARBA" id="ARBA00022676"/>
    </source>
</evidence>
<dbReference type="InterPro" id="IPR004803">
    <property type="entry name" value="TGT"/>
</dbReference>
<dbReference type="EMBL" id="PEYC01000064">
    <property type="protein sequence ID" value="PIS39822.1"/>
    <property type="molecule type" value="Genomic_DNA"/>
</dbReference>
<comment type="caution">
    <text evidence="6">The sequence shown here is derived from an EMBL/GenBank/DDBJ whole genome shotgun (WGS) entry which is preliminary data.</text>
</comment>
<dbReference type="Gene3D" id="3.20.20.105">
    <property type="entry name" value="Queuine tRNA-ribosyltransferase-like"/>
    <property type="match status" value="1"/>
</dbReference>
<dbReference type="UniPathway" id="UPA00392"/>
<dbReference type="GO" id="GO:0046872">
    <property type="term" value="F:metal ion binding"/>
    <property type="evidence" value="ECO:0007669"/>
    <property type="project" value="UniProtKB-KW"/>
</dbReference>
<feature type="active site" description="Nucleophile" evidence="4">
    <location>
        <position position="291"/>
    </location>
</feature>
<keyword evidence="1 4" id="KW-0328">Glycosyltransferase</keyword>
<proteinExistence type="inferred from homology"/>
<dbReference type="PANTHER" id="PTHR46499">
    <property type="entry name" value="QUEUINE TRNA-RIBOSYLTRANSFERASE"/>
    <property type="match status" value="1"/>
</dbReference>
<feature type="binding site" evidence="4">
    <location>
        <position position="329"/>
    </location>
    <ligand>
        <name>Zn(2+)</name>
        <dbReference type="ChEBI" id="CHEBI:29105"/>
    </ligand>
</feature>
<feature type="binding site" evidence="4">
    <location>
        <begin position="92"/>
        <end position="96"/>
    </location>
    <ligand>
        <name>substrate</name>
    </ligand>
</feature>
<name>A0A2H0YPY9_9BACT</name>
<feature type="binding site" evidence="4">
    <location>
        <position position="242"/>
    </location>
    <ligand>
        <name>substrate</name>
    </ligand>
</feature>
<dbReference type="GO" id="GO:0008616">
    <property type="term" value="P:tRNA queuosine(34) biosynthetic process"/>
    <property type="evidence" value="ECO:0007669"/>
    <property type="project" value="UniProtKB-UniRule"/>
</dbReference>
<keyword evidence="4" id="KW-0671">Queuosine biosynthesis</keyword>
<dbReference type="NCBIfam" id="TIGR00449">
    <property type="entry name" value="tgt_general"/>
    <property type="match status" value="1"/>
</dbReference>
<dbReference type="EC" id="2.4.2.29" evidence="4"/>
<keyword evidence="3 4" id="KW-0819">tRNA processing</keyword>
<dbReference type="GO" id="GO:0008479">
    <property type="term" value="F:tRNA-guanosine(34) queuine transglycosylase activity"/>
    <property type="evidence" value="ECO:0007669"/>
    <property type="project" value="UniProtKB-UniRule"/>
</dbReference>
<comment type="catalytic activity">
    <reaction evidence="4">
        <text>7-aminomethyl-7-carbaguanine + guanosine(34) in tRNA = 7-aminomethyl-7-carbaguanosine(34) in tRNA + guanine</text>
        <dbReference type="Rhea" id="RHEA:24104"/>
        <dbReference type="Rhea" id="RHEA-COMP:10341"/>
        <dbReference type="Rhea" id="RHEA-COMP:10342"/>
        <dbReference type="ChEBI" id="CHEBI:16235"/>
        <dbReference type="ChEBI" id="CHEBI:58703"/>
        <dbReference type="ChEBI" id="CHEBI:74269"/>
        <dbReference type="ChEBI" id="CHEBI:82833"/>
        <dbReference type="EC" id="2.4.2.29"/>
    </reaction>
</comment>
<dbReference type="NCBIfam" id="TIGR00430">
    <property type="entry name" value="Q_tRNA_tgt"/>
    <property type="match status" value="1"/>
</dbReference>
<organism evidence="6 7">
    <name type="scientific">Candidatus Nealsonbacteria bacterium CG08_land_8_20_14_0_20_36_22</name>
    <dbReference type="NCBI Taxonomy" id="1974704"/>
    <lineage>
        <taxon>Bacteria</taxon>
        <taxon>Candidatus Nealsoniibacteriota</taxon>
    </lineage>
</organism>
<comment type="caution">
    <text evidence="4">Lacks conserved residue(s) required for the propagation of feature annotation.</text>
</comment>
<dbReference type="InterPro" id="IPR050076">
    <property type="entry name" value="ArchSynthase1/Queuine_TRR"/>
</dbReference>
<feature type="binding site" evidence="4">
    <location>
        <position position="360"/>
    </location>
    <ligand>
        <name>Zn(2+)</name>
        <dbReference type="ChEBI" id="CHEBI:29105"/>
    </ligand>
</feature>
<dbReference type="Proteomes" id="UP000231472">
    <property type="component" value="Unassembled WGS sequence"/>
</dbReference>
<comment type="similarity">
    <text evidence="4">Belongs to the queuine tRNA-ribosyltransferase family.</text>
</comment>
<gene>
    <name evidence="4 6" type="primary">tgt</name>
    <name evidence="6" type="ORF">COT32_03070</name>
</gene>
<dbReference type="PANTHER" id="PTHR46499:SF1">
    <property type="entry name" value="QUEUINE TRNA-RIBOSYLTRANSFERASE"/>
    <property type="match status" value="1"/>
</dbReference>
<reference evidence="7" key="1">
    <citation type="submission" date="2017-09" db="EMBL/GenBank/DDBJ databases">
        <title>Depth-based differentiation of microbial function through sediment-hosted aquifers and enrichment of novel symbionts in the deep terrestrial subsurface.</title>
        <authorList>
            <person name="Probst A.J."/>
            <person name="Ladd B."/>
            <person name="Jarett J.K."/>
            <person name="Geller-Mcgrath D.E."/>
            <person name="Sieber C.M.K."/>
            <person name="Emerson J.B."/>
            <person name="Anantharaman K."/>
            <person name="Thomas B.C."/>
            <person name="Malmstrom R."/>
            <person name="Stieglmeier M."/>
            <person name="Klingl A."/>
            <person name="Woyke T."/>
            <person name="Ryan C.M."/>
            <person name="Banfield J.F."/>
        </authorList>
    </citation>
    <scope>NUCLEOTIDE SEQUENCE [LARGE SCALE GENOMIC DNA]</scope>
</reference>
<dbReference type="Pfam" id="PF01702">
    <property type="entry name" value="TGT"/>
    <property type="match status" value="1"/>
</dbReference>
<dbReference type="AlphaFoldDB" id="A0A2H0YPY9"/>
<evidence type="ECO:0000313" key="6">
    <source>
        <dbReference type="EMBL" id="PIS39822.1"/>
    </source>
</evidence>
<keyword evidence="2 4" id="KW-0808">Transferase</keyword>
<feature type="region of interest" description="RNA binding" evidence="4">
    <location>
        <begin position="272"/>
        <end position="278"/>
    </location>
</feature>
<protein>
    <recommendedName>
        <fullName evidence="4">Queuine tRNA-ribosyltransferase</fullName>
        <ecNumber evidence="4">2.4.2.29</ecNumber>
    </recommendedName>
    <alternativeName>
        <fullName evidence="4">Guanine insertion enzyme</fullName>
    </alternativeName>
    <alternativeName>
        <fullName evidence="4">tRNA-guanine transglycosylase</fullName>
    </alternativeName>
</protein>
<keyword evidence="4" id="KW-0479">Metal-binding</keyword>
<comment type="cofactor">
    <cofactor evidence="4">
        <name>Zn(2+)</name>
        <dbReference type="ChEBI" id="CHEBI:29105"/>
    </cofactor>
    <text evidence="4">Binds 1 zinc ion per subunit.</text>
</comment>
<feature type="binding site" evidence="4">
    <location>
        <position position="334"/>
    </location>
    <ligand>
        <name>Zn(2+)</name>
        <dbReference type="ChEBI" id="CHEBI:29105"/>
    </ligand>
</feature>
<sequence>MIEFKILKNSKKSWARLGILKTEHGVVETPCLVPVATQAVVKTLDSREVKETKTQILIANTFHLHLKPGEKIIEAAGGLHKFMNWQGSLMTDSGGFQVFSLGFGKDFNVGKILKYFPGQNTEIIKKSRQPKFLKITQDGVYFQSPLDGRKLFLGPKKAIKIQEQLGADIIFAFDECTAPLTSFEYAKKSLERTHKWAKICLENKRSKQAIFGIVQGSRFKELRQESAKFINSLGFDGFGIGGDLGQSKKTMKKILNWTIPYLEKSKPRHLLGIGYLEDIENIIKSGIDLFDCTVPTHYGRRGVAFTGLGDLKLQQAKFLRNKNPIDRNCKCFVCQNYTRGYISHLIRAKEITGMKLVTFHNLYFFNTFVEEIRKKIKEGKI</sequence>
<dbReference type="HAMAP" id="MF_00168">
    <property type="entry name" value="Q_tRNA_Tgt"/>
    <property type="match status" value="1"/>
</dbReference>
<dbReference type="InterPro" id="IPR002616">
    <property type="entry name" value="tRNA_ribo_trans-like"/>
</dbReference>
<dbReference type="InterPro" id="IPR036511">
    <property type="entry name" value="TGT-like_sf"/>
</dbReference>
<dbReference type="GO" id="GO:0005737">
    <property type="term" value="C:cytoplasm"/>
    <property type="evidence" value="ECO:0007669"/>
    <property type="project" value="TreeGrafter"/>
</dbReference>
<comment type="function">
    <text evidence="4">Catalyzes the base-exchange of a guanine (G) residue with the queuine precursor 7-aminomethyl-7-deazaguanine (PreQ1) at position 34 (anticodon wobble position) in tRNAs with GU(N) anticodons (tRNA-Asp, -Asn, -His and -Tyr). Catalysis occurs through a double-displacement mechanism. The nucleophile active site attacks the C1' of nucleotide 34 to detach the guanine base from the RNA, forming a covalent enzyme-RNA intermediate. The proton acceptor active site deprotonates the incoming PreQ1, allowing a nucleophilic attack on the C1' of the ribose to form the product. After dissociation, two additional enzymatic reactions on the tRNA convert PreQ1 to queuine (Q), resulting in the hypermodified nucleoside queuosine (7-(((4,5-cis-dihydroxy-2-cyclopenten-1-yl)amino)methyl)-7-deazaguanosine).</text>
</comment>
<feature type="binding site" evidence="4">
    <location>
        <position position="331"/>
    </location>
    <ligand>
        <name>Zn(2+)</name>
        <dbReference type="ChEBI" id="CHEBI:29105"/>
    </ligand>
</feature>
<evidence type="ECO:0000313" key="7">
    <source>
        <dbReference type="Proteomes" id="UP000231472"/>
    </source>
</evidence>
<accession>A0A2H0YPY9</accession>